<evidence type="ECO:0000313" key="2">
    <source>
        <dbReference type="EMBL" id="MEQ2439743.1"/>
    </source>
</evidence>
<keyword evidence="1" id="KW-1133">Transmembrane helix</keyword>
<gene>
    <name evidence="2" type="ORF">WMO26_02760</name>
</gene>
<keyword evidence="3" id="KW-1185">Reference proteome</keyword>
<name>A0ABV1DXG4_9FIRM</name>
<protein>
    <submittedName>
        <fullName evidence="2">Uncharacterized protein</fullName>
    </submittedName>
</protein>
<evidence type="ECO:0000256" key="1">
    <source>
        <dbReference type="SAM" id="Phobius"/>
    </source>
</evidence>
<proteinExistence type="predicted"/>
<keyword evidence="1" id="KW-0812">Transmembrane</keyword>
<comment type="caution">
    <text evidence="2">The sequence shown here is derived from an EMBL/GenBank/DDBJ whole genome shotgun (WGS) entry which is preliminary data.</text>
</comment>
<evidence type="ECO:0000313" key="3">
    <source>
        <dbReference type="Proteomes" id="UP001489509"/>
    </source>
</evidence>
<organism evidence="2 3">
    <name type="scientific">Solibaculum intestinale</name>
    <dbReference type="NCBI Taxonomy" id="3133165"/>
    <lineage>
        <taxon>Bacteria</taxon>
        <taxon>Bacillati</taxon>
        <taxon>Bacillota</taxon>
        <taxon>Clostridia</taxon>
        <taxon>Eubacteriales</taxon>
        <taxon>Oscillospiraceae</taxon>
        <taxon>Solibaculum</taxon>
    </lineage>
</organism>
<accession>A0ABV1DXG4</accession>
<dbReference type="EMBL" id="JBBMFD010000002">
    <property type="protein sequence ID" value="MEQ2439743.1"/>
    <property type="molecule type" value="Genomic_DNA"/>
</dbReference>
<dbReference type="RefSeq" id="WP_349218005.1">
    <property type="nucleotide sequence ID" value="NZ_JBBMFD010000002.1"/>
</dbReference>
<sequence length="59" mass="6506">MTIFLLTLAAVTGFDLWKNCGKEKRAVITYLIFALLALGLGVAYFLNPTQMSLTRLLLG</sequence>
<dbReference type="Proteomes" id="UP001489509">
    <property type="component" value="Unassembled WGS sequence"/>
</dbReference>
<keyword evidence="1" id="KW-0472">Membrane</keyword>
<feature type="transmembrane region" description="Helical" evidence="1">
    <location>
        <begin position="26"/>
        <end position="46"/>
    </location>
</feature>
<reference evidence="2 3" key="1">
    <citation type="submission" date="2024-03" db="EMBL/GenBank/DDBJ databases">
        <title>Human intestinal bacterial collection.</title>
        <authorList>
            <person name="Pauvert C."/>
            <person name="Hitch T.C.A."/>
            <person name="Clavel T."/>
        </authorList>
    </citation>
    <scope>NUCLEOTIDE SEQUENCE [LARGE SCALE GENOMIC DNA]</scope>
    <source>
        <strain evidence="2 3">CLA-JM-H44</strain>
    </source>
</reference>